<dbReference type="Proteomes" id="UP000000724">
    <property type="component" value="Contig Pc00c16"/>
</dbReference>
<dbReference type="OrthoDB" id="288942at2759"/>
<dbReference type="OMA" id="EKFYVVF"/>
<name>B6H7Z1_PENRW</name>
<dbReference type="PANTHER" id="PTHR42085:SF1">
    <property type="entry name" value="F-BOX DOMAIN-CONTAINING PROTEIN"/>
    <property type="match status" value="1"/>
</dbReference>
<evidence type="ECO:0000256" key="1">
    <source>
        <dbReference type="SAM" id="MobiDB-lite"/>
    </source>
</evidence>
<dbReference type="HOGENOM" id="CLU_737897_0_0_1"/>
<evidence type="ECO:0000313" key="3">
    <source>
        <dbReference type="Proteomes" id="UP000000724"/>
    </source>
</evidence>
<evidence type="ECO:0000313" key="2">
    <source>
        <dbReference type="EMBL" id="CAP93052.1"/>
    </source>
</evidence>
<dbReference type="InterPro" id="IPR038883">
    <property type="entry name" value="AN11006-like"/>
</dbReference>
<sequence length="459" mass="52209">MHSSQLKKRHVVRSETLQDLVPSLPAAPLTSTLFTVLPAEIRNRIYTLALESEDVLTDDSSRSLYKQNAFYYRPGYKQPKRIQTALLQTCQQIYAEASLLPPAVNEHTFWFYRSPPHVNDASSPLNYFRKMTPKQRAQVQHLHLFTQQYFLEDNHWSQIWDGLKIGAEGRSSRGECRIAPKKMTITFRHTDWWYWENNDPLGIDPFRPGRTHAADMGRAVSPHAAARSWGNQFSSLPCLEELVIEFETIMRKRDQLDAIIQQALEWNFPMQADKGLYLVADPTSKRAYTWIGAKEAELQRQRPAWPVDTEAGSESQSGQEQPIPAAPALVPFDHPSDMGTNIDTNIGNRQVGADTEKFYVVFLTWKKRRVQESDVDGISWYIYFAFELDSLLSLSWGGSGLGFCNCDTENASSTAYNLVFIYMFLGSTKVKNPLPYKGAVSPTSAFVTSLAWVTPISFM</sequence>
<dbReference type="STRING" id="500485.B6H7Z1"/>
<proteinExistence type="predicted"/>
<organism evidence="2 3">
    <name type="scientific">Penicillium rubens (strain ATCC 28089 / DSM 1075 / NRRL 1951 / Wisconsin 54-1255)</name>
    <name type="common">Penicillium chrysogenum</name>
    <dbReference type="NCBI Taxonomy" id="500485"/>
    <lineage>
        <taxon>Eukaryota</taxon>
        <taxon>Fungi</taxon>
        <taxon>Dikarya</taxon>
        <taxon>Ascomycota</taxon>
        <taxon>Pezizomycotina</taxon>
        <taxon>Eurotiomycetes</taxon>
        <taxon>Eurotiomycetidae</taxon>
        <taxon>Eurotiales</taxon>
        <taxon>Aspergillaceae</taxon>
        <taxon>Penicillium</taxon>
        <taxon>Penicillium chrysogenum species complex</taxon>
    </lineage>
</organism>
<dbReference type="BioCyc" id="PCHR:PC16G03820-MONOMER"/>
<dbReference type="VEuPathDB" id="FungiDB:PCH_Pc16g03820"/>
<dbReference type="PANTHER" id="PTHR42085">
    <property type="entry name" value="F-BOX DOMAIN-CONTAINING PROTEIN"/>
    <property type="match status" value="1"/>
</dbReference>
<keyword evidence="3" id="KW-1185">Reference proteome</keyword>
<feature type="region of interest" description="Disordered" evidence="1">
    <location>
        <begin position="301"/>
        <end position="323"/>
    </location>
</feature>
<accession>B6H7Z1</accession>
<reference evidence="2 3" key="1">
    <citation type="journal article" date="2008" name="Nat. Biotechnol.">
        <title>Genome sequencing and analysis of the filamentous fungus Penicillium chrysogenum.</title>
        <authorList>
            <person name="van den Berg M.A."/>
            <person name="Albang R."/>
            <person name="Albermann K."/>
            <person name="Badger J.H."/>
            <person name="Daran J.-M."/>
            <person name="Driessen A.J.M."/>
            <person name="Garcia-Estrada C."/>
            <person name="Fedorova N.D."/>
            <person name="Harris D.M."/>
            <person name="Heijne W.H.M."/>
            <person name="Joardar V.S."/>
            <person name="Kiel J.A.K.W."/>
            <person name="Kovalchuk A."/>
            <person name="Martin J.F."/>
            <person name="Nierman W.C."/>
            <person name="Nijland J.G."/>
            <person name="Pronk J.T."/>
            <person name="Roubos J.A."/>
            <person name="van der Klei I.J."/>
            <person name="van Peij N.N.M.E."/>
            <person name="Veenhuis M."/>
            <person name="von Doehren H."/>
            <person name="Wagner C."/>
            <person name="Wortman J.R."/>
            <person name="Bovenberg R.A.L."/>
        </authorList>
    </citation>
    <scope>NUCLEOTIDE SEQUENCE [LARGE SCALE GENOMIC DNA]</scope>
    <source>
        <strain evidence="3">ATCC 28089 / DSM 1075 / NRRL 1951 / Wisconsin 54-1255</strain>
    </source>
</reference>
<dbReference type="EMBL" id="AM920431">
    <property type="protein sequence ID" value="CAP93052.1"/>
    <property type="molecule type" value="Genomic_DNA"/>
</dbReference>
<gene>
    <name evidence="2" type="ORF">Pc16g03820</name>
    <name evidence="2" type="ORF">PCH_Pc16g03820</name>
</gene>
<dbReference type="eggNOG" id="ENOG502ST8E">
    <property type="taxonomic scope" value="Eukaryota"/>
</dbReference>
<dbReference type="AlphaFoldDB" id="B6H7Z1"/>
<protein>
    <submittedName>
        <fullName evidence="2">Pc16g03820 protein</fullName>
    </submittedName>
</protein>